<feature type="compositionally biased region" description="Low complexity" evidence="1">
    <location>
        <begin position="133"/>
        <end position="146"/>
    </location>
</feature>
<feature type="compositionally biased region" description="Polar residues" evidence="1">
    <location>
        <begin position="44"/>
        <end position="58"/>
    </location>
</feature>
<name>A0A4U0Y5K2_9PEZI</name>
<proteinExistence type="predicted"/>
<feature type="region of interest" description="Disordered" evidence="1">
    <location>
        <begin position="1"/>
        <end position="65"/>
    </location>
</feature>
<sequence length="146" mass="15754">MAQDTATVSPALLKPAATTPSAVDPSTTVKQKHRLWHARHIPTEDTSTDLATDNSKSIGTGPLLHRRSSITERIIDLLPHHGGHKHPSLSDSGPIVVQEDPSTGHHLAHVNPHWPEDDSWRRQKERDSSGEDPVVAPAGVGAVSSY</sequence>
<comment type="caution">
    <text evidence="2">The sequence shown here is derived from an EMBL/GenBank/DDBJ whole genome shotgun (WGS) entry which is preliminary data.</text>
</comment>
<feature type="compositionally biased region" description="Basic and acidic residues" evidence="1">
    <location>
        <begin position="114"/>
        <end position="129"/>
    </location>
</feature>
<keyword evidence="3" id="KW-1185">Reference proteome</keyword>
<dbReference type="AlphaFoldDB" id="A0A4U0Y5K2"/>
<feature type="compositionally biased region" description="Polar residues" evidence="1">
    <location>
        <begin position="18"/>
        <end position="29"/>
    </location>
</feature>
<evidence type="ECO:0000313" key="2">
    <source>
        <dbReference type="EMBL" id="TKA83878.1"/>
    </source>
</evidence>
<feature type="compositionally biased region" description="Basic residues" evidence="1">
    <location>
        <begin position="30"/>
        <end position="40"/>
    </location>
</feature>
<protein>
    <submittedName>
        <fullName evidence="2">Uncharacterized protein</fullName>
    </submittedName>
</protein>
<evidence type="ECO:0000256" key="1">
    <source>
        <dbReference type="SAM" id="MobiDB-lite"/>
    </source>
</evidence>
<evidence type="ECO:0000313" key="3">
    <source>
        <dbReference type="Proteomes" id="UP000309340"/>
    </source>
</evidence>
<dbReference type="Proteomes" id="UP000309340">
    <property type="component" value="Unassembled WGS sequence"/>
</dbReference>
<organism evidence="2 3">
    <name type="scientific">Friedmanniomyces simplex</name>
    <dbReference type="NCBI Taxonomy" id="329884"/>
    <lineage>
        <taxon>Eukaryota</taxon>
        <taxon>Fungi</taxon>
        <taxon>Dikarya</taxon>
        <taxon>Ascomycota</taxon>
        <taxon>Pezizomycotina</taxon>
        <taxon>Dothideomycetes</taxon>
        <taxon>Dothideomycetidae</taxon>
        <taxon>Mycosphaerellales</taxon>
        <taxon>Teratosphaeriaceae</taxon>
        <taxon>Friedmanniomyces</taxon>
    </lineage>
</organism>
<dbReference type="OrthoDB" id="3894639at2759"/>
<dbReference type="EMBL" id="NAJQ01000002">
    <property type="protein sequence ID" value="TKA83878.1"/>
    <property type="molecule type" value="Genomic_DNA"/>
</dbReference>
<gene>
    <name evidence="2" type="ORF">B0A55_00125</name>
</gene>
<accession>A0A4U0Y5K2</accession>
<feature type="region of interest" description="Disordered" evidence="1">
    <location>
        <begin position="79"/>
        <end position="146"/>
    </location>
</feature>
<reference evidence="2 3" key="1">
    <citation type="submission" date="2017-03" db="EMBL/GenBank/DDBJ databases">
        <title>Genomes of endolithic fungi from Antarctica.</title>
        <authorList>
            <person name="Coleine C."/>
            <person name="Masonjones S."/>
            <person name="Stajich J.E."/>
        </authorList>
    </citation>
    <scope>NUCLEOTIDE SEQUENCE [LARGE SCALE GENOMIC DNA]</scope>
    <source>
        <strain evidence="2 3">CCFEE 5184</strain>
    </source>
</reference>